<name>A0A6P9AAF5_THRPL</name>
<dbReference type="PANTHER" id="PTHR38926:SF5">
    <property type="entry name" value="F-BOX AND LEUCINE-RICH REPEAT PROTEIN 6"/>
    <property type="match status" value="1"/>
</dbReference>
<dbReference type="Pfam" id="PF12937">
    <property type="entry name" value="F-box-like"/>
    <property type="match status" value="1"/>
</dbReference>
<feature type="domain" description="F-box" evidence="2">
    <location>
        <begin position="34"/>
        <end position="82"/>
    </location>
</feature>
<feature type="region of interest" description="Disordered" evidence="1">
    <location>
        <begin position="1"/>
        <end position="21"/>
    </location>
</feature>
<dbReference type="PANTHER" id="PTHR38926">
    <property type="entry name" value="F-BOX DOMAIN CONTAINING PROTEIN, EXPRESSED"/>
    <property type="match status" value="1"/>
</dbReference>
<proteinExistence type="predicted"/>
<dbReference type="GeneID" id="117653146"/>
<protein>
    <submittedName>
        <fullName evidence="4">Uncharacterized protein LOC117653146</fullName>
    </submittedName>
</protein>
<keyword evidence="3" id="KW-1185">Reference proteome</keyword>
<dbReference type="InterPro" id="IPR036047">
    <property type="entry name" value="F-box-like_dom_sf"/>
</dbReference>
<dbReference type="RefSeq" id="XP_034254460.1">
    <property type="nucleotide sequence ID" value="XM_034398569.1"/>
</dbReference>
<dbReference type="SUPFAM" id="SSF81383">
    <property type="entry name" value="F-box domain"/>
    <property type="match status" value="1"/>
</dbReference>
<dbReference type="PROSITE" id="PS50181">
    <property type="entry name" value="FBOX"/>
    <property type="match status" value="1"/>
</dbReference>
<sequence>MCSKAGPSTSRGPLEDEPIGDVDVGDEVVEDTSVPGIQDLPTEVLLKIFSNLTDGFTLLKTIPSVCRRWKEVASDPAAWHGVSISVEANRWQPCIQTVVLERAPAVENLNISLFLRPLVLRDPPDYRFIQALGRLLVHRGLLIDVEPPRCIRKAYLELVWRSRHHLKRLTLALDSTTKTDLGHSCVHVLSLLPCLQELILYVESDFVYEGGQLQNALPNLKSIKVIEKRTGSRQHDLIKDLLVVGLVRAKFRPCFPPRPDLLPALENCKNLTHLVAHWDFAPVFRSLPALKCVHVQFLCDSPRRIKEIKRVFVSAYTPTLDNLYVTIVCKNCEGWQSAVSKACHKGIEAVEKFRFQGTARYCTYTGKTKALKLRPLGHEYTLRPSQGVIW</sequence>
<dbReference type="KEGG" id="tpal:117653146"/>
<accession>A0A6P9AAF5</accession>
<gene>
    <name evidence="4" type="primary">LOC117653146</name>
</gene>
<evidence type="ECO:0000256" key="1">
    <source>
        <dbReference type="SAM" id="MobiDB-lite"/>
    </source>
</evidence>
<dbReference type="AlphaFoldDB" id="A0A6P9AAF5"/>
<evidence type="ECO:0000313" key="4">
    <source>
        <dbReference type="RefSeq" id="XP_034254460.1"/>
    </source>
</evidence>
<evidence type="ECO:0000259" key="2">
    <source>
        <dbReference type="PROSITE" id="PS50181"/>
    </source>
</evidence>
<feature type="compositionally biased region" description="Polar residues" evidence="1">
    <location>
        <begin position="1"/>
        <end position="11"/>
    </location>
</feature>
<evidence type="ECO:0000313" key="3">
    <source>
        <dbReference type="Proteomes" id="UP000515158"/>
    </source>
</evidence>
<dbReference type="Proteomes" id="UP000515158">
    <property type="component" value="Unplaced"/>
</dbReference>
<reference evidence="4" key="1">
    <citation type="submission" date="2025-08" db="UniProtKB">
        <authorList>
            <consortium name="RefSeq"/>
        </authorList>
    </citation>
    <scope>IDENTIFICATION</scope>
    <source>
        <tissue evidence="4">Total insect</tissue>
    </source>
</reference>
<dbReference type="InParanoid" id="A0A6P9AAF5"/>
<dbReference type="OrthoDB" id="10257471at2759"/>
<dbReference type="InterPro" id="IPR001810">
    <property type="entry name" value="F-box_dom"/>
</dbReference>
<dbReference type="Gene3D" id="1.20.1280.50">
    <property type="match status" value="1"/>
</dbReference>
<organism evidence="4">
    <name type="scientific">Thrips palmi</name>
    <name type="common">Melon thrips</name>
    <dbReference type="NCBI Taxonomy" id="161013"/>
    <lineage>
        <taxon>Eukaryota</taxon>
        <taxon>Metazoa</taxon>
        <taxon>Ecdysozoa</taxon>
        <taxon>Arthropoda</taxon>
        <taxon>Hexapoda</taxon>
        <taxon>Insecta</taxon>
        <taxon>Pterygota</taxon>
        <taxon>Neoptera</taxon>
        <taxon>Paraneoptera</taxon>
        <taxon>Thysanoptera</taxon>
        <taxon>Terebrantia</taxon>
        <taxon>Thripoidea</taxon>
        <taxon>Thripidae</taxon>
        <taxon>Thrips</taxon>
    </lineage>
</organism>